<dbReference type="Proteomes" id="UP001558713">
    <property type="component" value="Unassembled WGS sequence"/>
</dbReference>
<dbReference type="InterPro" id="IPR050796">
    <property type="entry name" value="SCF_F-box_component"/>
</dbReference>
<dbReference type="Pfam" id="PF08268">
    <property type="entry name" value="FBA_3"/>
    <property type="match status" value="1"/>
</dbReference>
<gene>
    <name evidence="3" type="ORF">V5N11_006248</name>
</gene>
<proteinExistence type="predicted"/>
<evidence type="ECO:0000313" key="3">
    <source>
        <dbReference type="EMBL" id="KAL1201707.1"/>
    </source>
</evidence>
<sequence>MANCPMDIINELFLRLPATSLVRCRVLSKPCFSLIDDPDFITSHLNRTLETGDHLMILLRRPGLLRTVELEAPDNVTEIDHPLQTGGLTEVFGSCNGVIGLYNSPTDLALFNPSTRKMHRLPYEPLGFSERSITREFVFYGLGYDSVNDDYKVVRMLQSKIKGGKDNYGYPVEIKVFSLKRNSWRRIYLDFEVQILFIYFYYHLLPRRGNGVLACNHLHWILPRGREIAFNTVIRFDLAFEELGVLDFPQDLYIEDNIDIGVLDGSLCLMCYGELSHVDIWVRKEYEVVRSWSKVFRVPIPESVESFDFLRPLIYSKDRSKILLEINNANNLMWFDVESQGLTVVGIKDCDDSFNAEILVSSLVLGCKGDPTKVQRLKDTTMNKSNKRDGFLSKGFKLKL</sequence>
<dbReference type="InterPro" id="IPR017451">
    <property type="entry name" value="F-box-assoc_interact_dom"/>
</dbReference>
<keyword evidence="4" id="KW-1185">Reference proteome</keyword>
<dbReference type="SUPFAM" id="SSF81383">
    <property type="entry name" value="F-box domain"/>
    <property type="match status" value="1"/>
</dbReference>
<dbReference type="NCBIfam" id="TIGR01640">
    <property type="entry name" value="F_box_assoc_1"/>
    <property type="match status" value="1"/>
</dbReference>
<name>A0ABD1A4D2_CARAN</name>
<dbReference type="PANTHER" id="PTHR31672:SF13">
    <property type="entry name" value="F-BOX PROTEIN CPR30-LIKE"/>
    <property type="match status" value="1"/>
</dbReference>
<evidence type="ECO:0000259" key="1">
    <source>
        <dbReference type="Pfam" id="PF00646"/>
    </source>
</evidence>
<dbReference type="AlphaFoldDB" id="A0ABD1A4D2"/>
<feature type="domain" description="F-box" evidence="1">
    <location>
        <begin position="3"/>
        <end position="40"/>
    </location>
</feature>
<comment type="caution">
    <text evidence="3">The sequence shown here is derived from an EMBL/GenBank/DDBJ whole genome shotgun (WGS) entry which is preliminary data.</text>
</comment>
<evidence type="ECO:0000313" key="4">
    <source>
        <dbReference type="Proteomes" id="UP001558713"/>
    </source>
</evidence>
<dbReference type="Pfam" id="PF00646">
    <property type="entry name" value="F-box"/>
    <property type="match status" value="1"/>
</dbReference>
<feature type="domain" description="F-box associated beta-propeller type 3" evidence="2">
    <location>
        <begin position="88"/>
        <end position="353"/>
    </location>
</feature>
<accession>A0ABD1A4D2</accession>
<dbReference type="InterPro" id="IPR001810">
    <property type="entry name" value="F-box_dom"/>
</dbReference>
<dbReference type="InterPro" id="IPR036047">
    <property type="entry name" value="F-box-like_dom_sf"/>
</dbReference>
<dbReference type="InterPro" id="IPR013187">
    <property type="entry name" value="F-box-assoc_dom_typ3"/>
</dbReference>
<protein>
    <submittedName>
        <fullName evidence="3">F-box protein</fullName>
    </submittedName>
</protein>
<organism evidence="3 4">
    <name type="scientific">Cardamine amara subsp. amara</name>
    <dbReference type="NCBI Taxonomy" id="228776"/>
    <lineage>
        <taxon>Eukaryota</taxon>
        <taxon>Viridiplantae</taxon>
        <taxon>Streptophyta</taxon>
        <taxon>Embryophyta</taxon>
        <taxon>Tracheophyta</taxon>
        <taxon>Spermatophyta</taxon>
        <taxon>Magnoliopsida</taxon>
        <taxon>eudicotyledons</taxon>
        <taxon>Gunneridae</taxon>
        <taxon>Pentapetalae</taxon>
        <taxon>rosids</taxon>
        <taxon>malvids</taxon>
        <taxon>Brassicales</taxon>
        <taxon>Brassicaceae</taxon>
        <taxon>Cardamineae</taxon>
        <taxon>Cardamine</taxon>
    </lineage>
</organism>
<reference evidence="3 4" key="1">
    <citation type="submission" date="2024-04" db="EMBL/GenBank/DDBJ databases">
        <title>Genome assembly C_amara_ONT_v2.</title>
        <authorList>
            <person name="Yant L."/>
            <person name="Moore C."/>
            <person name="Slenker M."/>
        </authorList>
    </citation>
    <scope>NUCLEOTIDE SEQUENCE [LARGE SCALE GENOMIC DNA]</scope>
    <source>
        <tissue evidence="3">Leaf</tissue>
    </source>
</reference>
<evidence type="ECO:0000259" key="2">
    <source>
        <dbReference type="Pfam" id="PF08268"/>
    </source>
</evidence>
<dbReference type="EMBL" id="JBANAX010000584">
    <property type="protein sequence ID" value="KAL1201707.1"/>
    <property type="molecule type" value="Genomic_DNA"/>
</dbReference>
<dbReference type="PANTHER" id="PTHR31672">
    <property type="entry name" value="BNACNNG10540D PROTEIN"/>
    <property type="match status" value="1"/>
</dbReference>